<gene>
    <name evidence="3" type="ORF">MGAL_10B080813</name>
</gene>
<evidence type="ECO:0000256" key="2">
    <source>
        <dbReference type="SAM" id="Phobius"/>
    </source>
</evidence>
<dbReference type="AlphaFoldDB" id="A0A8B6FXK1"/>
<name>A0A8B6FXK1_MYTGA</name>
<evidence type="ECO:0000313" key="4">
    <source>
        <dbReference type="Proteomes" id="UP000596742"/>
    </source>
</evidence>
<feature type="transmembrane region" description="Helical" evidence="2">
    <location>
        <begin position="181"/>
        <end position="208"/>
    </location>
</feature>
<feature type="region of interest" description="Disordered" evidence="1">
    <location>
        <begin position="234"/>
        <end position="261"/>
    </location>
</feature>
<keyword evidence="2" id="KW-0812">Transmembrane</keyword>
<sequence length="261" mass="29592">MAECEKPKNKTMGKITRILGRISRIFFYVEPFVCLTATVLQTVGFSTNAWAIHKNNSNNRLTAFGLWSTTICYELDCITRSHYDEYKDNIAKGFSHREVMYSLQLGHEVTTTLALIFAALCFILAIIYNFCKCGKRQLEIGMVVTSLISGVLLLSAVGYFYGDLSATMRVQQNKLQNTFFYPWGLAVSASGAFIILVNGLLVTMFTCLRKTIPRRRRTESYLIVTTKENIPNSEPLQCVDDYDPPDYNDVEDDEKSDQSMV</sequence>
<proteinExistence type="predicted"/>
<protein>
    <submittedName>
        <fullName evidence="3">Uncharacterized protein</fullName>
    </submittedName>
</protein>
<feature type="compositionally biased region" description="Acidic residues" evidence="1">
    <location>
        <begin position="240"/>
        <end position="255"/>
    </location>
</feature>
<dbReference type="OrthoDB" id="10446484at2759"/>
<organism evidence="3 4">
    <name type="scientific">Mytilus galloprovincialis</name>
    <name type="common">Mediterranean mussel</name>
    <dbReference type="NCBI Taxonomy" id="29158"/>
    <lineage>
        <taxon>Eukaryota</taxon>
        <taxon>Metazoa</taxon>
        <taxon>Spiralia</taxon>
        <taxon>Lophotrochozoa</taxon>
        <taxon>Mollusca</taxon>
        <taxon>Bivalvia</taxon>
        <taxon>Autobranchia</taxon>
        <taxon>Pteriomorphia</taxon>
        <taxon>Mytilida</taxon>
        <taxon>Mytiloidea</taxon>
        <taxon>Mytilidae</taxon>
        <taxon>Mytilinae</taxon>
        <taxon>Mytilus</taxon>
    </lineage>
</organism>
<evidence type="ECO:0000256" key="1">
    <source>
        <dbReference type="SAM" id="MobiDB-lite"/>
    </source>
</evidence>
<accession>A0A8B6FXK1</accession>
<dbReference type="Proteomes" id="UP000596742">
    <property type="component" value="Unassembled WGS sequence"/>
</dbReference>
<comment type="caution">
    <text evidence="3">The sequence shown here is derived from an EMBL/GenBank/DDBJ whole genome shotgun (WGS) entry which is preliminary data.</text>
</comment>
<feature type="transmembrane region" description="Helical" evidence="2">
    <location>
        <begin position="140"/>
        <end position="161"/>
    </location>
</feature>
<keyword evidence="2" id="KW-0472">Membrane</keyword>
<reference evidence="3" key="1">
    <citation type="submission" date="2018-11" db="EMBL/GenBank/DDBJ databases">
        <authorList>
            <person name="Alioto T."/>
            <person name="Alioto T."/>
        </authorList>
    </citation>
    <scope>NUCLEOTIDE SEQUENCE</scope>
</reference>
<keyword evidence="4" id="KW-1185">Reference proteome</keyword>
<dbReference type="Gene3D" id="1.20.140.150">
    <property type="match status" value="1"/>
</dbReference>
<feature type="transmembrane region" description="Helical" evidence="2">
    <location>
        <begin position="25"/>
        <end position="52"/>
    </location>
</feature>
<feature type="transmembrane region" description="Helical" evidence="2">
    <location>
        <begin position="109"/>
        <end position="128"/>
    </location>
</feature>
<keyword evidence="2" id="KW-1133">Transmembrane helix</keyword>
<dbReference type="EMBL" id="UYJE01007550">
    <property type="protein sequence ID" value="VDI55903.1"/>
    <property type="molecule type" value="Genomic_DNA"/>
</dbReference>
<evidence type="ECO:0000313" key="3">
    <source>
        <dbReference type="EMBL" id="VDI55903.1"/>
    </source>
</evidence>